<gene>
    <name evidence="1" type="ORF">EII40_12550</name>
</gene>
<reference evidence="1 2" key="1">
    <citation type="submission" date="2018-11" db="EMBL/GenBank/DDBJ databases">
        <title>Genomes From Bacteria Associated with the Canine Oral Cavity: a Test Case for Automated Genome-Based Taxonomic Assignment.</title>
        <authorList>
            <person name="Coil D.A."/>
            <person name="Jospin G."/>
            <person name="Darling A.E."/>
            <person name="Wallis C."/>
            <person name="Davis I.J."/>
            <person name="Harris S."/>
            <person name="Eisen J.A."/>
            <person name="Holcombe L.J."/>
            <person name="O'Flynn C."/>
        </authorList>
    </citation>
    <scope>NUCLEOTIDE SEQUENCE [LARGE SCALE GENOMIC DNA]</scope>
    <source>
        <strain evidence="1 2">OH2617_COT-023</strain>
    </source>
</reference>
<accession>A0A3P1XIS2</accession>
<dbReference type="AlphaFoldDB" id="A0A3P1XIS2"/>
<dbReference type="EMBL" id="RQYS01000073">
    <property type="protein sequence ID" value="RRD57787.1"/>
    <property type="molecule type" value="Genomic_DNA"/>
</dbReference>
<dbReference type="InterPro" id="IPR025460">
    <property type="entry name" value="DUF4280"/>
</dbReference>
<comment type="caution">
    <text evidence="1">The sequence shown here is derived from an EMBL/GenBank/DDBJ whole genome shotgun (WGS) entry which is preliminary data.</text>
</comment>
<name>A0A3P1XIS2_TANFO</name>
<proteinExistence type="predicted"/>
<sequence length="114" mass="12534">MPKYLTEKTILRCSCSITPGALEVTSQMFYIINGLKVATASDNKPIVNIPCFGNCMQCSPLQPCIPIPLTWEKLSTHFDVNGSKCLTQNSYIRCARGGIISILFVAQETTEEDA</sequence>
<organism evidence="1 2">
    <name type="scientific">Tannerella forsythia</name>
    <name type="common">Bacteroides forsythus</name>
    <dbReference type="NCBI Taxonomy" id="28112"/>
    <lineage>
        <taxon>Bacteria</taxon>
        <taxon>Pseudomonadati</taxon>
        <taxon>Bacteroidota</taxon>
        <taxon>Bacteroidia</taxon>
        <taxon>Bacteroidales</taxon>
        <taxon>Tannerellaceae</taxon>
        <taxon>Tannerella</taxon>
    </lineage>
</organism>
<protein>
    <submittedName>
        <fullName evidence="1">DUF4280 domain-containing protein</fullName>
    </submittedName>
</protein>
<dbReference type="OrthoDB" id="4825649at2"/>
<dbReference type="Proteomes" id="UP000278609">
    <property type="component" value="Unassembled WGS sequence"/>
</dbReference>
<evidence type="ECO:0000313" key="1">
    <source>
        <dbReference type="EMBL" id="RRD57787.1"/>
    </source>
</evidence>
<dbReference type="Pfam" id="PF14107">
    <property type="entry name" value="DUF4280"/>
    <property type="match status" value="1"/>
</dbReference>
<evidence type="ECO:0000313" key="2">
    <source>
        <dbReference type="Proteomes" id="UP000278609"/>
    </source>
</evidence>